<organism evidence="1">
    <name type="scientific">uncultured Caudovirales phage</name>
    <dbReference type="NCBI Taxonomy" id="2100421"/>
    <lineage>
        <taxon>Viruses</taxon>
        <taxon>Duplodnaviria</taxon>
        <taxon>Heunggongvirae</taxon>
        <taxon>Uroviricota</taxon>
        <taxon>Caudoviricetes</taxon>
        <taxon>Peduoviridae</taxon>
        <taxon>Maltschvirus</taxon>
        <taxon>Maltschvirus maltsch</taxon>
    </lineage>
</organism>
<evidence type="ECO:0000313" key="1">
    <source>
        <dbReference type="EMBL" id="CAB4130669.1"/>
    </source>
</evidence>
<dbReference type="EMBL" id="LR796250">
    <property type="protein sequence ID" value="CAB4130669.1"/>
    <property type="molecule type" value="Genomic_DNA"/>
</dbReference>
<reference evidence="1" key="1">
    <citation type="submission" date="2020-04" db="EMBL/GenBank/DDBJ databases">
        <authorList>
            <person name="Chiriac C."/>
            <person name="Salcher M."/>
            <person name="Ghai R."/>
            <person name="Kavagutti S V."/>
        </authorList>
    </citation>
    <scope>NUCLEOTIDE SEQUENCE</scope>
</reference>
<name>A0A6J5LG90_9CAUD</name>
<proteinExistence type="predicted"/>
<accession>A0A6J5LG90</accession>
<gene>
    <name evidence="1" type="ORF">UFOVP124_22</name>
</gene>
<protein>
    <submittedName>
        <fullName evidence="1">Uncharacterized protein</fullName>
    </submittedName>
</protein>
<sequence length="69" mass="7723">MTEPIIHGGSYTAFDARFRQSIVKALNLPDNVNDITIRIARDGSIQATYTQSLGQITIDRLIDMLKESK</sequence>